<protein>
    <submittedName>
        <fullName evidence="2">Uncharacterized protein</fullName>
    </submittedName>
</protein>
<feature type="region of interest" description="Disordered" evidence="1">
    <location>
        <begin position="173"/>
        <end position="203"/>
    </location>
</feature>
<dbReference type="Proteomes" id="UP000186817">
    <property type="component" value="Unassembled WGS sequence"/>
</dbReference>
<gene>
    <name evidence="2" type="ORF">AK812_SmicGene3850</name>
</gene>
<evidence type="ECO:0000256" key="1">
    <source>
        <dbReference type="SAM" id="MobiDB-lite"/>
    </source>
</evidence>
<dbReference type="AlphaFoldDB" id="A0A1Q9EXZ9"/>
<proteinExistence type="predicted"/>
<name>A0A1Q9EXZ9_SYMMI</name>
<evidence type="ECO:0000313" key="2">
    <source>
        <dbReference type="EMBL" id="OLQ12233.1"/>
    </source>
</evidence>
<feature type="compositionally biased region" description="Basic residues" evidence="1">
    <location>
        <begin position="178"/>
        <end position="189"/>
    </location>
</feature>
<keyword evidence="3" id="KW-1185">Reference proteome</keyword>
<sequence length="203" mass="22286">MAGPEIVVVRCRFTGLFPSVARAEEDLATRLGNFADSLRAGAQQLSSFQESAEAWLKKLEHLEDQLLCACGYKDPENVRSAYSYEKGHLTEYDVHQMVEALVELIQEPPGKLSSKEGAVGKLTERVVSGQWPPDNVAGAKIKKLMVIKREARNVKSESEGLTALKKKIEEDVVQSAAGHHHHHHHHKKKADLEGGVASGNSGF</sequence>
<dbReference type="EMBL" id="LSRX01000046">
    <property type="protein sequence ID" value="OLQ12233.1"/>
    <property type="molecule type" value="Genomic_DNA"/>
</dbReference>
<organism evidence="2 3">
    <name type="scientific">Symbiodinium microadriaticum</name>
    <name type="common">Dinoflagellate</name>
    <name type="synonym">Zooxanthella microadriatica</name>
    <dbReference type="NCBI Taxonomy" id="2951"/>
    <lineage>
        <taxon>Eukaryota</taxon>
        <taxon>Sar</taxon>
        <taxon>Alveolata</taxon>
        <taxon>Dinophyceae</taxon>
        <taxon>Suessiales</taxon>
        <taxon>Symbiodiniaceae</taxon>
        <taxon>Symbiodinium</taxon>
    </lineage>
</organism>
<comment type="caution">
    <text evidence="2">The sequence shown here is derived from an EMBL/GenBank/DDBJ whole genome shotgun (WGS) entry which is preliminary data.</text>
</comment>
<evidence type="ECO:0000313" key="3">
    <source>
        <dbReference type="Proteomes" id="UP000186817"/>
    </source>
</evidence>
<accession>A0A1Q9EXZ9</accession>
<reference evidence="2 3" key="1">
    <citation type="submission" date="2016-02" db="EMBL/GenBank/DDBJ databases">
        <title>Genome analysis of coral dinoflagellate symbionts highlights evolutionary adaptations to a symbiotic lifestyle.</title>
        <authorList>
            <person name="Aranda M."/>
            <person name="Li Y."/>
            <person name="Liew Y.J."/>
            <person name="Baumgarten S."/>
            <person name="Simakov O."/>
            <person name="Wilson M."/>
            <person name="Piel J."/>
            <person name="Ashoor H."/>
            <person name="Bougouffa S."/>
            <person name="Bajic V.B."/>
            <person name="Ryu T."/>
            <person name="Ravasi T."/>
            <person name="Bayer T."/>
            <person name="Micklem G."/>
            <person name="Kim H."/>
            <person name="Bhak J."/>
            <person name="Lajeunesse T.C."/>
            <person name="Voolstra C.R."/>
        </authorList>
    </citation>
    <scope>NUCLEOTIDE SEQUENCE [LARGE SCALE GENOMIC DNA]</scope>
    <source>
        <strain evidence="2 3">CCMP2467</strain>
    </source>
</reference>